<sequence length="52" mass="5789">MKTEKLSLKSIKNVLSRSEMKKLWLAVAVGVVDVEAVTLFVAVFSEWHAALD</sequence>
<dbReference type="RefSeq" id="WP_167516249.1">
    <property type="nucleotide sequence ID" value="NZ_CP043451.1"/>
</dbReference>
<name>A0ABX7UFC2_9SPHI</name>
<accession>A0ABX7UFC2</accession>
<evidence type="ECO:0000256" key="1">
    <source>
        <dbReference type="SAM" id="Phobius"/>
    </source>
</evidence>
<keyword evidence="1" id="KW-1133">Transmembrane helix</keyword>
<reference evidence="2 3" key="1">
    <citation type="submission" date="2021-03" db="EMBL/GenBank/DDBJ databases">
        <title>Mucilaginibacter strains isolated from gold and copper mining confer multi heavy-metal resistance.</title>
        <authorList>
            <person name="Li Y."/>
        </authorList>
    </citation>
    <scope>NUCLEOTIDE SEQUENCE [LARGE SCALE GENOMIC DNA]</scope>
    <source>
        <strain evidence="2 3">P2-4</strain>
    </source>
</reference>
<evidence type="ECO:0000313" key="3">
    <source>
        <dbReference type="Proteomes" id="UP000663940"/>
    </source>
</evidence>
<proteinExistence type="predicted"/>
<feature type="transmembrane region" description="Helical" evidence="1">
    <location>
        <begin position="23"/>
        <end position="44"/>
    </location>
</feature>
<dbReference type="EMBL" id="CP071880">
    <property type="protein sequence ID" value="QTE51484.1"/>
    <property type="molecule type" value="Genomic_DNA"/>
</dbReference>
<keyword evidence="3" id="KW-1185">Reference proteome</keyword>
<keyword evidence="1" id="KW-0812">Transmembrane</keyword>
<evidence type="ECO:0000313" key="2">
    <source>
        <dbReference type="EMBL" id="QTE51484.1"/>
    </source>
</evidence>
<protein>
    <submittedName>
        <fullName evidence="2">Uncharacterized protein</fullName>
    </submittedName>
</protein>
<dbReference type="Proteomes" id="UP000663940">
    <property type="component" value="Chromosome"/>
</dbReference>
<gene>
    <name evidence="2" type="ORF">J3L21_05795</name>
</gene>
<keyword evidence="1" id="KW-0472">Membrane</keyword>
<organism evidence="2 3">
    <name type="scientific">Mucilaginibacter rubeus</name>
    <dbReference type="NCBI Taxonomy" id="2027860"/>
    <lineage>
        <taxon>Bacteria</taxon>
        <taxon>Pseudomonadati</taxon>
        <taxon>Bacteroidota</taxon>
        <taxon>Sphingobacteriia</taxon>
        <taxon>Sphingobacteriales</taxon>
        <taxon>Sphingobacteriaceae</taxon>
        <taxon>Mucilaginibacter</taxon>
    </lineage>
</organism>